<dbReference type="GO" id="GO:0003887">
    <property type="term" value="F:DNA-directed DNA polymerase activity"/>
    <property type="evidence" value="ECO:0007669"/>
    <property type="project" value="UniProtKB-EC"/>
</dbReference>
<dbReference type="PROSITE" id="PS00141">
    <property type="entry name" value="ASP_PROTEASE"/>
    <property type="match status" value="1"/>
</dbReference>
<dbReference type="GO" id="GO:0006508">
    <property type="term" value="P:proteolysis"/>
    <property type="evidence" value="ECO:0007669"/>
    <property type="project" value="InterPro"/>
</dbReference>
<reference evidence="13" key="1">
    <citation type="submission" date="2021-03" db="EMBL/GenBank/DDBJ databases">
        <title>Draft genome sequence of rust myrtle Austropuccinia psidii MF-1, a brazilian biotype.</title>
        <authorList>
            <person name="Quecine M.C."/>
            <person name="Pachon D.M.R."/>
            <person name="Bonatelli M.L."/>
            <person name="Correr F.H."/>
            <person name="Franceschini L.M."/>
            <person name="Leite T.F."/>
            <person name="Margarido G.R.A."/>
            <person name="Almeida C.A."/>
            <person name="Ferrarezi J.A."/>
            <person name="Labate C.A."/>
        </authorList>
    </citation>
    <scope>NUCLEOTIDE SEQUENCE</scope>
    <source>
        <strain evidence="13">MF-1</strain>
    </source>
</reference>
<evidence type="ECO:0000259" key="12">
    <source>
        <dbReference type="PROSITE" id="PS50994"/>
    </source>
</evidence>
<dbReference type="GO" id="GO:0032196">
    <property type="term" value="P:transposition"/>
    <property type="evidence" value="ECO:0007669"/>
    <property type="project" value="UniProtKB-KW"/>
</dbReference>
<evidence type="ECO:0000256" key="7">
    <source>
        <dbReference type="ARBA" id="ARBA00022884"/>
    </source>
</evidence>
<dbReference type="InterPro" id="IPR012337">
    <property type="entry name" value="RNaseH-like_sf"/>
</dbReference>
<organism evidence="13 14">
    <name type="scientific">Austropuccinia psidii MF-1</name>
    <dbReference type="NCBI Taxonomy" id="1389203"/>
    <lineage>
        <taxon>Eukaryota</taxon>
        <taxon>Fungi</taxon>
        <taxon>Dikarya</taxon>
        <taxon>Basidiomycota</taxon>
        <taxon>Pucciniomycotina</taxon>
        <taxon>Pucciniomycetes</taxon>
        <taxon>Pucciniales</taxon>
        <taxon>Sphaerophragmiaceae</taxon>
        <taxon>Austropuccinia</taxon>
    </lineage>
</organism>
<feature type="domain" description="Integrase catalytic" evidence="12">
    <location>
        <begin position="212"/>
        <end position="294"/>
    </location>
</feature>
<keyword evidence="14" id="KW-1185">Reference proteome</keyword>
<proteinExistence type="predicted"/>
<evidence type="ECO:0000313" key="14">
    <source>
        <dbReference type="Proteomes" id="UP000765509"/>
    </source>
</evidence>
<dbReference type="GO" id="GO:0004519">
    <property type="term" value="F:endonuclease activity"/>
    <property type="evidence" value="ECO:0007669"/>
    <property type="project" value="UniProtKB-KW"/>
</dbReference>
<dbReference type="GO" id="GO:0015074">
    <property type="term" value="P:DNA integration"/>
    <property type="evidence" value="ECO:0007669"/>
    <property type="project" value="InterPro"/>
</dbReference>
<evidence type="ECO:0000256" key="11">
    <source>
        <dbReference type="SAM" id="MobiDB-lite"/>
    </source>
</evidence>
<dbReference type="InterPro" id="IPR001584">
    <property type="entry name" value="Integrase_cat-core"/>
</dbReference>
<evidence type="ECO:0000313" key="13">
    <source>
        <dbReference type="EMBL" id="MBW0466620.1"/>
    </source>
</evidence>
<keyword evidence="6" id="KW-0378">Hydrolase</keyword>
<dbReference type="InterPro" id="IPR001969">
    <property type="entry name" value="Aspartic_peptidase_AS"/>
</dbReference>
<evidence type="ECO:0000256" key="9">
    <source>
        <dbReference type="ARBA" id="ARBA00048173"/>
    </source>
</evidence>
<evidence type="ECO:0000256" key="2">
    <source>
        <dbReference type="ARBA" id="ARBA00022679"/>
    </source>
</evidence>
<name>A0A9Q3BKU4_9BASI</name>
<feature type="region of interest" description="Disordered" evidence="11">
    <location>
        <begin position="328"/>
        <end position="349"/>
    </location>
</feature>
<evidence type="ECO:0000256" key="1">
    <source>
        <dbReference type="ARBA" id="ARBA00022578"/>
    </source>
</evidence>
<keyword evidence="7" id="KW-0694">RNA-binding</keyword>
<dbReference type="SUPFAM" id="SSF53098">
    <property type="entry name" value="Ribonuclease H-like"/>
    <property type="match status" value="1"/>
</dbReference>
<dbReference type="GO" id="GO:0005634">
    <property type="term" value="C:nucleus"/>
    <property type="evidence" value="ECO:0007669"/>
    <property type="project" value="UniProtKB-ARBA"/>
</dbReference>
<dbReference type="InterPro" id="IPR039537">
    <property type="entry name" value="Retrotran_Ty1/copia-like"/>
</dbReference>
<dbReference type="GO" id="GO:0004190">
    <property type="term" value="F:aspartic-type endopeptidase activity"/>
    <property type="evidence" value="ECO:0007669"/>
    <property type="project" value="InterPro"/>
</dbReference>
<accession>A0A9Q3BKU4</accession>
<keyword evidence="5" id="KW-0255">Endonuclease</keyword>
<keyword evidence="3" id="KW-0548">Nucleotidyltransferase</keyword>
<dbReference type="GO" id="GO:0003723">
    <property type="term" value="F:RNA binding"/>
    <property type="evidence" value="ECO:0007669"/>
    <property type="project" value="UniProtKB-KW"/>
</dbReference>
<dbReference type="EMBL" id="AVOT02001344">
    <property type="protein sequence ID" value="MBW0466620.1"/>
    <property type="molecule type" value="Genomic_DNA"/>
</dbReference>
<dbReference type="AlphaFoldDB" id="A0A9Q3BKU4"/>
<evidence type="ECO:0000256" key="3">
    <source>
        <dbReference type="ARBA" id="ARBA00022695"/>
    </source>
</evidence>
<sequence>MNQVDEGSSLSSTDDDVNGKSGFYVGEEINHVSNSSSNQTFILDTGASTTTISNLELLIDPKPTEMLIKTFSGSASINHTGQLNLNGTIIQPVFYAPNGNTNLISLSQLEDQGIRVFHNNQKLILKSGEKIVMQFPRKGKLCISRTKPLINHGEISPKKDWHILLGHPSNKYLRKFLKYNNMPSLDTEYATKCEICTQCKLKRASHKNPIPAGRRPFEKIHFDLLEIKLYAKNSAQYVFVTIDEFSWSNKIMLLSNKYQAETNLISFIREIKNKTGDYPSYLHSDRGGEFSLTNLPINFWDEAANHASTIINLLPSRALKWKSPNHYSLQQLPHSTDPNPPSPPATVEPVENQTDLTAQTSQQEKPKKGFAYVPHYSTAPRNIKSRISTTNRNQQKDKHTAYLIDNYKPEGEIIMLNETIPLSEALSNKEEL</sequence>
<evidence type="ECO:0000256" key="8">
    <source>
        <dbReference type="ARBA" id="ARBA00022918"/>
    </source>
</evidence>
<keyword evidence="2" id="KW-0808">Transferase</keyword>
<dbReference type="Proteomes" id="UP000765509">
    <property type="component" value="Unassembled WGS sequence"/>
</dbReference>
<dbReference type="GO" id="GO:0003964">
    <property type="term" value="F:RNA-directed DNA polymerase activity"/>
    <property type="evidence" value="ECO:0007669"/>
    <property type="project" value="UniProtKB-KW"/>
</dbReference>
<protein>
    <recommendedName>
        <fullName evidence="12">Integrase catalytic domain-containing protein</fullName>
    </recommendedName>
</protein>
<keyword evidence="8" id="KW-0695">RNA-directed DNA polymerase</keyword>
<dbReference type="Gene3D" id="3.30.420.10">
    <property type="entry name" value="Ribonuclease H-like superfamily/Ribonuclease H"/>
    <property type="match status" value="1"/>
</dbReference>
<dbReference type="PANTHER" id="PTHR42648:SF21">
    <property type="entry name" value="CYSTEINE-RICH RLK (RECEPTOR-LIKE PROTEIN KINASE) 8"/>
    <property type="match status" value="1"/>
</dbReference>
<keyword evidence="1" id="KW-0815">Transposition</keyword>
<dbReference type="OrthoDB" id="7691805at2759"/>
<keyword evidence="4" id="KW-0540">Nuclease</keyword>
<comment type="catalytic activity">
    <reaction evidence="10">
        <text>DNA(n) + a 2'-deoxyribonucleoside 5'-triphosphate = DNA(n+1) + diphosphate</text>
        <dbReference type="Rhea" id="RHEA:22508"/>
        <dbReference type="Rhea" id="RHEA-COMP:17339"/>
        <dbReference type="Rhea" id="RHEA-COMP:17340"/>
        <dbReference type="ChEBI" id="CHEBI:33019"/>
        <dbReference type="ChEBI" id="CHEBI:61560"/>
        <dbReference type="ChEBI" id="CHEBI:173112"/>
        <dbReference type="EC" id="2.7.7.7"/>
    </reaction>
</comment>
<evidence type="ECO:0000256" key="6">
    <source>
        <dbReference type="ARBA" id="ARBA00022801"/>
    </source>
</evidence>
<comment type="catalytic activity">
    <reaction evidence="9">
        <text>DNA(n) + a 2'-deoxyribonucleoside 5'-triphosphate = DNA(n+1) + diphosphate</text>
        <dbReference type="Rhea" id="RHEA:22508"/>
        <dbReference type="Rhea" id="RHEA-COMP:17339"/>
        <dbReference type="Rhea" id="RHEA-COMP:17340"/>
        <dbReference type="ChEBI" id="CHEBI:33019"/>
        <dbReference type="ChEBI" id="CHEBI:61560"/>
        <dbReference type="ChEBI" id="CHEBI:173112"/>
        <dbReference type="EC" id="2.7.7.49"/>
    </reaction>
</comment>
<evidence type="ECO:0000256" key="4">
    <source>
        <dbReference type="ARBA" id="ARBA00022722"/>
    </source>
</evidence>
<gene>
    <name evidence="13" type="ORF">O181_006335</name>
</gene>
<dbReference type="PROSITE" id="PS50994">
    <property type="entry name" value="INTEGRASE"/>
    <property type="match status" value="1"/>
</dbReference>
<evidence type="ECO:0000256" key="5">
    <source>
        <dbReference type="ARBA" id="ARBA00022759"/>
    </source>
</evidence>
<dbReference type="PANTHER" id="PTHR42648">
    <property type="entry name" value="TRANSPOSASE, PUTATIVE-RELATED"/>
    <property type="match status" value="1"/>
</dbReference>
<dbReference type="InterPro" id="IPR036397">
    <property type="entry name" value="RNaseH_sf"/>
</dbReference>
<evidence type="ECO:0000256" key="10">
    <source>
        <dbReference type="ARBA" id="ARBA00049244"/>
    </source>
</evidence>
<comment type="caution">
    <text evidence="13">The sequence shown here is derived from an EMBL/GenBank/DDBJ whole genome shotgun (WGS) entry which is preliminary data.</text>
</comment>